<dbReference type="SUPFAM" id="SSF55729">
    <property type="entry name" value="Acyl-CoA N-acyltransferases (Nat)"/>
    <property type="match status" value="1"/>
</dbReference>
<evidence type="ECO:0000259" key="1">
    <source>
        <dbReference type="PROSITE" id="PS51186"/>
    </source>
</evidence>
<feature type="domain" description="N-acetyltransferase" evidence="1">
    <location>
        <begin position="23"/>
        <end position="167"/>
    </location>
</feature>
<proteinExistence type="predicted"/>
<dbReference type="GO" id="GO:0016747">
    <property type="term" value="F:acyltransferase activity, transferring groups other than amino-acyl groups"/>
    <property type="evidence" value="ECO:0007669"/>
    <property type="project" value="InterPro"/>
</dbReference>
<dbReference type="AlphaFoldDB" id="A0A1I7N781"/>
<keyword evidence="3" id="KW-1185">Reference proteome</keyword>
<organism evidence="2 3">
    <name type="scientific">Thermoflavifilum thermophilum</name>
    <dbReference type="NCBI Taxonomy" id="1393122"/>
    <lineage>
        <taxon>Bacteria</taxon>
        <taxon>Pseudomonadati</taxon>
        <taxon>Bacteroidota</taxon>
        <taxon>Chitinophagia</taxon>
        <taxon>Chitinophagales</taxon>
        <taxon>Chitinophagaceae</taxon>
        <taxon>Thermoflavifilum</taxon>
    </lineage>
</organism>
<evidence type="ECO:0000313" key="3">
    <source>
        <dbReference type="Proteomes" id="UP000199537"/>
    </source>
</evidence>
<reference evidence="3" key="1">
    <citation type="submission" date="2016-10" db="EMBL/GenBank/DDBJ databases">
        <authorList>
            <person name="Varghese N."/>
            <person name="Submissions S."/>
        </authorList>
    </citation>
    <scope>NUCLEOTIDE SEQUENCE [LARGE SCALE GENOMIC DNA]</scope>
    <source>
        <strain evidence="3">DSM 14807</strain>
    </source>
</reference>
<name>A0A1I7N781_9BACT</name>
<gene>
    <name evidence="2" type="ORF">SAMN05660895_0814</name>
</gene>
<accession>A0A1I7N781</accession>
<dbReference type="InterPro" id="IPR016181">
    <property type="entry name" value="Acyl_CoA_acyltransferase"/>
</dbReference>
<dbReference type="Proteomes" id="UP000199537">
    <property type="component" value="Unassembled WGS sequence"/>
</dbReference>
<dbReference type="STRING" id="1393122.SAMN05660895_0814"/>
<dbReference type="Pfam" id="PF13673">
    <property type="entry name" value="Acetyltransf_10"/>
    <property type="match status" value="1"/>
</dbReference>
<dbReference type="Gene3D" id="3.40.630.30">
    <property type="match status" value="1"/>
</dbReference>
<sequence>MHLPTTIFIASLNTMHSIQFICRDFTALSPTQLYAIWQLRNRVFIVEQQCAYLDADDKDQQAYHLMGFSISSHQLLIYTRLLPPGVGFQEMAIGRVVVHPDYRNMGLGKLLMQKSIEAIQVLYGPGPIRLGAQLYLQKFYESFGFQVCSDVYLEDGIPHVEMIWNPAS</sequence>
<evidence type="ECO:0000313" key="2">
    <source>
        <dbReference type="EMBL" id="SFV30514.1"/>
    </source>
</evidence>
<dbReference type="InterPro" id="IPR000182">
    <property type="entry name" value="GNAT_dom"/>
</dbReference>
<dbReference type="CDD" id="cd04301">
    <property type="entry name" value="NAT_SF"/>
    <property type="match status" value="1"/>
</dbReference>
<dbReference type="PROSITE" id="PS51186">
    <property type="entry name" value="GNAT"/>
    <property type="match status" value="1"/>
</dbReference>
<protein>
    <submittedName>
        <fullName evidence="2">ElaA protein</fullName>
    </submittedName>
</protein>
<dbReference type="EMBL" id="FPCJ01000001">
    <property type="protein sequence ID" value="SFV30514.1"/>
    <property type="molecule type" value="Genomic_DNA"/>
</dbReference>